<dbReference type="VEuPathDB" id="MicrosporidiaDB:SLOPH_693"/>
<dbReference type="Proteomes" id="UP000014978">
    <property type="component" value="Unassembled WGS sequence"/>
</dbReference>
<gene>
    <name evidence="2" type="ORF">SLOPH_693</name>
</gene>
<proteinExistence type="predicted"/>
<protein>
    <submittedName>
        <fullName evidence="2">Uncharacterized protein</fullName>
    </submittedName>
</protein>
<sequence>MLFLFFSLFLSKSFYFKLSDEERYFAVVNNVQVSTIKDKGDALVLNLDYSTIPGGYFIVAKNKENKIFNIRNEQENLTISKRKSSKGGRVFVIAIIPKENVLIRSQGKCLEYFPERKSFRMEECEDRNPMQRFKMEYLKKSVNVPDEEVERIMDPPRDESPYLGSRNGNLQDFMRFRDNMLGNSYSQKSYRYNSYQGH</sequence>
<comment type="caution">
    <text evidence="2">The sequence shown here is derived from an EMBL/GenBank/DDBJ whole genome shotgun (WGS) entry which is preliminary data.</text>
</comment>
<keyword evidence="1" id="KW-0732">Signal</keyword>
<dbReference type="InParanoid" id="S7WD04"/>
<name>S7WD04_SPRLO</name>
<evidence type="ECO:0000313" key="2">
    <source>
        <dbReference type="EMBL" id="EPR79662.1"/>
    </source>
</evidence>
<feature type="signal peptide" evidence="1">
    <location>
        <begin position="1"/>
        <end position="19"/>
    </location>
</feature>
<keyword evidence="3" id="KW-1185">Reference proteome</keyword>
<evidence type="ECO:0000256" key="1">
    <source>
        <dbReference type="SAM" id="SignalP"/>
    </source>
</evidence>
<dbReference type="AlphaFoldDB" id="S7WD04"/>
<organism evidence="2 3">
    <name type="scientific">Spraguea lophii (strain 42_110)</name>
    <name type="common">Microsporidian parasite</name>
    <dbReference type="NCBI Taxonomy" id="1358809"/>
    <lineage>
        <taxon>Eukaryota</taxon>
        <taxon>Fungi</taxon>
        <taxon>Fungi incertae sedis</taxon>
        <taxon>Microsporidia</taxon>
        <taxon>Spragueidae</taxon>
        <taxon>Spraguea</taxon>
    </lineage>
</organism>
<reference evidence="3" key="1">
    <citation type="journal article" date="2013" name="PLoS Genet.">
        <title>The genome of Spraguea lophii and the basis of host-microsporidian interactions.</title>
        <authorList>
            <person name="Campbell S.E."/>
            <person name="Williams T.A."/>
            <person name="Yousuf A."/>
            <person name="Soanes D.M."/>
            <person name="Paszkiewicz K.H."/>
            <person name="Williams B.A.P."/>
        </authorList>
    </citation>
    <scope>NUCLEOTIDE SEQUENCE [LARGE SCALE GENOMIC DNA]</scope>
    <source>
        <strain evidence="3">42_110</strain>
    </source>
</reference>
<evidence type="ECO:0000313" key="3">
    <source>
        <dbReference type="Proteomes" id="UP000014978"/>
    </source>
</evidence>
<feature type="chain" id="PRO_5004546112" evidence="1">
    <location>
        <begin position="20"/>
        <end position="198"/>
    </location>
</feature>
<accession>S7WD04</accession>
<dbReference type="HOGENOM" id="CLU_1378941_0_0_1"/>
<dbReference type="EMBL" id="ATCN01000166">
    <property type="protein sequence ID" value="EPR79662.1"/>
    <property type="molecule type" value="Genomic_DNA"/>
</dbReference>